<dbReference type="EMBL" id="AGFM01000033">
    <property type="protein sequence ID" value="EHJ60701.1"/>
    <property type="molecule type" value="Genomic_DNA"/>
</dbReference>
<comment type="similarity">
    <text evidence="1">Belongs to the enoyl-CoA hydratase/isomerase family.</text>
</comment>
<keyword evidence="2" id="KW-0413">Isomerase</keyword>
<proteinExistence type="inferred from homology"/>
<evidence type="ECO:0000256" key="1">
    <source>
        <dbReference type="ARBA" id="ARBA00005254"/>
    </source>
</evidence>
<dbReference type="GO" id="GO:0016853">
    <property type="term" value="F:isomerase activity"/>
    <property type="evidence" value="ECO:0007669"/>
    <property type="project" value="UniProtKB-KW"/>
</dbReference>
<dbReference type="CDD" id="cd06558">
    <property type="entry name" value="crotonase-like"/>
    <property type="match status" value="1"/>
</dbReference>
<dbReference type="SUPFAM" id="SSF52096">
    <property type="entry name" value="ClpP/crotonase"/>
    <property type="match status" value="1"/>
</dbReference>
<name>G6EDA2_9SPHN</name>
<dbReference type="PATRIC" id="fig|1088721.3.peg.2300"/>
<dbReference type="PANTHER" id="PTHR43802:SF1">
    <property type="entry name" value="IP11341P-RELATED"/>
    <property type="match status" value="1"/>
</dbReference>
<protein>
    <submittedName>
        <fullName evidence="2">Enoyl-CoA hydratase/isomerase</fullName>
    </submittedName>
</protein>
<dbReference type="Proteomes" id="UP000004030">
    <property type="component" value="Unassembled WGS sequence"/>
</dbReference>
<gene>
    <name evidence="2" type="ORF">NSU_2323</name>
</gene>
<dbReference type="KEGG" id="npn:JI59_08480"/>
<dbReference type="Pfam" id="PF00378">
    <property type="entry name" value="ECH_1"/>
    <property type="match status" value="2"/>
</dbReference>
<dbReference type="PANTHER" id="PTHR43802">
    <property type="entry name" value="ENOYL-COA HYDRATASE"/>
    <property type="match status" value="1"/>
</dbReference>
<dbReference type="InterPro" id="IPR029045">
    <property type="entry name" value="ClpP/crotonase-like_dom_sf"/>
</dbReference>
<accession>G6EDA2</accession>
<dbReference type="eggNOG" id="COG1024">
    <property type="taxonomic scope" value="Bacteria"/>
</dbReference>
<reference evidence="2 3" key="1">
    <citation type="journal article" date="2012" name="J. Bacteriol.">
        <title>Genome sequence of benzo(a)pyrene-degrading bacterium Novosphingobium pentaromativorans US6-1.</title>
        <authorList>
            <person name="Luo Y.R."/>
            <person name="Kang S.G."/>
            <person name="Kim S.J."/>
            <person name="Kim M.R."/>
            <person name="Li N."/>
            <person name="Lee J.H."/>
            <person name="Kwon K.K."/>
        </authorList>
    </citation>
    <scope>NUCLEOTIDE SEQUENCE [LARGE SCALE GENOMIC DNA]</scope>
    <source>
        <strain evidence="2 3">US6-1</strain>
    </source>
</reference>
<dbReference type="InterPro" id="IPR001753">
    <property type="entry name" value="Enoyl-CoA_hydra/iso"/>
</dbReference>
<sequence>METILTDIENSILTITLNRPDKLNAFNAKMATELLAAFDRADSDDDVRAIIVTGAGRGFCAGADLSGGSATFDFENRPDKAALGSPIRPDGTVDYGHEAVRDHAGRVSMRIHDLLKPVIGAINGAAVGAGITMTLAMDVRLVSENAKIGFPFVRRGIVPEGTSSYFLPRLVGISQAMEWCATGRVFDAQEALAGGLVRSVHAPDDLLPSARKLAAEMAEGAPVAMALTRQMMWRGLGYSSPMEAHRIESRGVYTRGQTADVKEGVDAFLEKRAASFPDKVSKDMPDYFPWWTSPEFG</sequence>
<evidence type="ECO:0000313" key="3">
    <source>
        <dbReference type="Proteomes" id="UP000004030"/>
    </source>
</evidence>
<dbReference type="NCBIfam" id="NF006109">
    <property type="entry name" value="PRK08260.1"/>
    <property type="match status" value="1"/>
</dbReference>
<dbReference type="OrthoDB" id="9777711at2"/>
<dbReference type="RefSeq" id="WP_007013238.1">
    <property type="nucleotide sequence ID" value="NZ_AGFM01000033.1"/>
</dbReference>
<evidence type="ECO:0000313" key="2">
    <source>
        <dbReference type="EMBL" id="EHJ60701.1"/>
    </source>
</evidence>
<dbReference type="STRING" id="1088721.JI59_08480"/>
<comment type="caution">
    <text evidence="2">The sequence shown here is derived from an EMBL/GenBank/DDBJ whole genome shotgun (WGS) entry which is preliminary data.</text>
</comment>
<dbReference type="Gene3D" id="3.90.226.10">
    <property type="entry name" value="2-enoyl-CoA Hydratase, Chain A, domain 1"/>
    <property type="match status" value="1"/>
</dbReference>
<dbReference type="AlphaFoldDB" id="G6EDA2"/>
<organism evidence="2 3">
    <name type="scientific">Novosphingobium pentaromativorans US6-1</name>
    <dbReference type="NCBI Taxonomy" id="1088721"/>
    <lineage>
        <taxon>Bacteria</taxon>
        <taxon>Pseudomonadati</taxon>
        <taxon>Pseudomonadota</taxon>
        <taxon>Alphaproteobacteria</taxon>
        <taxon>Sphingomonadales</taxon>
        <taxon>Sphingomonadaceae</taxon>
        <taxon>Novosphingobium</taxon>
    </lineage>
</organism>
<keyword evidence="3" id="KW-1185">Reference proteome</keyword>